<evidence type="ECO:0000313" key="2">
    <source>
        <dbReference type="Proteomes" id="UP000186922"/>
    </source>
</evidence>
<sequence>MRFPACVSFLPNYRFAKCFPSTTAFRLQVALELKEAVHSLHPSLFRLPGPSSAALTRALPALPDADPDCPYILGASWKHKVYNSAHCNFASWIAWIIGSPKKYFPVKTSCISGAIA</sequence>
<accession>A0A1D1UTI7</accession>
<organism evidence="1 2">
    <name type="scientific">Ramazzottius varieornatus</name>
    <name type="common">Water bear</name>
    <name type="synonym">Tardigrade</name>
    <dbReference type="NCBI Taxonomy" id="947166"/>
    <lineage>
        <taxon>Eukaryota</taxon>
        <taxon>Metazoa</taxon>
        <taxon>Ecdysozoa</taxon>
        <taxon>Tardigrada</taxon>
        <taxon>Eutardigrada</taxon>
        <taxon>Parachela</taxon>
        <taxon>Hypsibioidea</taxon>
        <taxon>Ramazzottiidae</taxon>
        <taxon>Ramazzottius</taxon>
    </lineage>
</organism>
<protein>
    <submittedName>
        <fullName evidence="1">Uncharacterized protein</fullName>
    </submittedName>
</protein>
<dbReference type="EMBL" id="BDGG01000002">
    <property type="protein sequence ID" value="GAU92994.1"/>
    <property type="molecule type" value="Genomic_DNA"/>
</dbReference>
<gene>
    <name evidence="1" type="primary">RvY_04997-1</name>
    <name evidence="1" type="synonym">RvY_04997.1</name>
    <name evidence="1" type="ORF">RvY_04997</name>
</gene>
<evidence type="ECO:0000313" key="1">
    <source>
        <dbReference type="EMBL" id="GAU92994.1"/>
    </source>
</evidence>
<reference evidence="1 2" key="1">
    <citation type="journal article" date="2016" name="Nat. Commun.">
        <title>Extremotolerant tardigrade genome and improved radiotolerance of human cultured cells by tardigrade-unique protein.</title>
        <authorList>
            <person name="Hashimoto T."/>
            <person name="Horikawa D.D."/>
            <person name="Saito Y."/>
            <person name="Kuwahara H."/>
            <person name="Kozuka-Hata H."/>
            <person name="Shin-I T."/>
            <person name="Minakuchi Y."/>
            <person name="Ohishi K."/>
            <person name="Motoyama A."/>
            <person name="Aizu T."/>
            <person name="Enomoto A."/>
            <person name="Kondo K."/>
            <person name="Tanaka S."/>
            <person name="Hara Y."/>
            <person name="Koshikawa S."/>
            <person name="Sagara H."/>
            <person name="Miura T."/>
            <person name="Yokobori S."/>
            <person name="Miyagawa K."/>
            <person name="Suzuki Y."/>
            <person name="Kubo T."/>
            <person name="Oyama M."/>
            <person name="Kohara Y."/>
            <person name="Fujiyama A."/>
            <person name="Arakawa K."/>
            <person name="Katayama T."/>
            <person name="Toyoda A."/>
            <person name="Kunieda T."/>
        </authorList>
    </citation>
    <scope>NUCLEOTIDE SEQUENCE [LARGE SCALE GENOMIC DNA]</scope>
    <source>
        <strain evidence="1 2">YOKOZUNA-1</strain>
    </source>
</reference>
<dbReference type="Proteomes" id="UP000186922">
    <property type="component" value="Unassembled WGS sequence"/>
</dbReference>
<name>A0A1D1UTI7_RAMVA</name>
<comment type="caution">
    <text evidence="1">The sequence shown here is derived from an EMBL/GenBank/DDBJ whole genome shotgun (WGS) entry which is preliminary data.</text>
</comment>
<keyword evidence="2" id="KW-1185">Reference proteome</keyword>
<dbReference type="AlphaFoldDB" id="A0A1D1UTI7"/>
<proteinExistence type="predicted"/>